<protein>
    <submittedName>
        <fullName evidence="1">Uncharacterized protein</fullName>
    </submittedName>
</protein>
<sequence length="66" mass="8115">MDQRDISDMLRRHRRQKWRPWRCRCGFRHPCPPRLLAQEKQVKLDTRARMEVVMEQLRRQAGQEGS</sequence>
<gene>
    <name evidence="1" type="ORF">Pfl04_43410</name>
</gene>
<evidence type="ECO:0000313" key="1">
    <source>
        <dbReference type="EMBL" id="GIG75937.1"/>
    </source>
</evidence>
<dbReference type="Proteomes" id="UP000653674">
    <property type="component" value="Unassembled WGS sequence"/>
</dbReference>
<evidence type="ECO:0000313" key="2">
    <source>
        <dbReference type="Proteomes" id="UP000653674"/>
    </source>
</evidence>
<proteinExistence type="predicted"/>
<dbReference type="AlphaFoldDB" id="A0A8J3LQ76"/>
<reference evidence="1" key="1">
    <citation type="submission" date="2021-01" db="EMBL/GenBank/DDBJ databases">
        <title>Whole genome shotgun sequence of Planosporangium flavigriseum NBRC 105377.</title>
        <authorList>
            <person name="Komaki H."/>
            <person name="Tamura T."/>
        </authorList>
    </citation>
    <scope>NUCLEOTIDE SEQUENCE</scope>
    <source>
        <strain evidence="1">NBRC 105377</strain>
    </source>
</reference>
<comment type="caution">
    <text evidence="1">The sequence shown here is derived from an EMBL/GenBank/DDBJ whole genome shotgun (WGS) entry which is preliminary data.</text>
</comment>
<organism evidence="1 2">
    <name type="scientific">Planosporangium flavigriseum</name>
    <dbReference type="NCBI Taxonomy" id="373681"/>
    <lineage>
        <taxon>Bacteria</taxon>
        <taxon>Bacillati</taxon>
        <taxon>Actinomycetota</taxon>
        <taxon>Actinomycetes</taxon>
        <taxon>Micromonosporales</taxon>
        <taxon>Micromonosporaceae</taxon>
        <taxon>Planosporangium</taxon>
    </lineage>
</organism>
<keyword evidence="2" id="KW-1185">Reference proteome</keyword>
<dbReference type="EMBL" id="BONU01000040">
    <property type="protein sequence ID" value="GIG75937.1"/>
    <property type="molecule type" value="Genomic_DNA"/>
</dbReference>
<accession>A0A8J3LQ76</accession>
<name>A0A8J3LQ76_9ACTN</name>